<accession>A0ABW5KNH0</accession>
<sequence>MKFLHIDEEWLVHAALIEYAIHQLLLRIVQNHRATFVSISGKARHLYGASKDGLRVIFDNPRKIGG</sequence>
<dbReference type="Proteomes" id="UP001597545">
    <property type="component" value="Unassembled WGS sequence"/>
</dbReference>
<dbReference type="EMBL" id="JBHULR010000021">
    <property type="protein sequence ID" value="MFD2550141.1"/>
    <property type="molecule type" value="Genomic_DNA"/>
</dbReference>
<proteinExistence type="predicted"/>
<organism evidence="1 2">
    <name type="scientific">Sphingobacterium suaedae</name>
    <dbReference type="NCBI Taxonomy" id="1686402"/>
    <lineage>
        <taxon>Bacteria</taxon>
        <taxon>Pseudomonadati</taxon>
        <taxon>Bacteroidota</taxon>
        <taxon>Sphingobacteriia</taxon>
        <taxon>Sphingobacteriales</taxon>
        <taxon>Sphingobacteriaceae</taxon>
        <taxon>Sphingobacterium</taxon>
    </lineage>
</organism>
<evidence type="ECO:0000313" key="1">
    <source>
        <dbReference type="EMBL" id="MFD2550141.1"/>
    </source>
</evidence>
<protein>
    <submittedName>
        <fullName evidence="1">Uncharacterized protein</fullName>
    </submittedName>
</protein>
<comment type="caution">
    <text evidence="1">The sequence shown here is derived from an EMBL/GenBank/DDBJ whole genome shotgun (WGS) entry which is preliminary data.</text>
</comment>
<gene>
    <name evidence="1" type="ORF">ACFSR5_21025</name>
</gene>
<evidence type="ECO:0000313" key="2">
    <source>
        <dbReference type="Proteomes" id="UP001597545"/>
    </source>
</evidence>
<keyword evidence="2" id="KW-1185">Reference proteome</keyword>
<dbReference type="RefSeq" id="WP_380906551.1">
    <property type="nucleotide sequence ID" value="NZ_JBHUEG010000018.1"/>
</dbReference>
<name>A0ABW5KNH0_9SPHI</name>
<reference evidence="2" key="1">
    <citation type="journal article" date="2019" name="Int. J. Syst. Evol. Microbiol.">
        <title>The Global Catalogue of Microorganisms (GCM) 10K type strain sequencing project: providing services to taxonomists for standard genome sequencing and annotation.</title>
        <authorList>
            <consortium name="The Broad Institute Genomics Platform"/>
            <consortium name="The Broad Institute Genome Sequencing Center for Infectious Disease"/>
            <person name="Wu L."/>
            <person name="Ma J."/>
        </authorList>
    </citation>
    <scope>NUCLEOTIDE SEQUENCE [LARGE SCALE GENOMIC DNA]</scope>
    <source>
        <strain evidence="2">KCTC 42662</strain>
    </source>
</reference>